<dbReference type="PATRIC" id="fig|1423740.3.peg.1706"/>
<dbReference type="Pfam" id="PF01985">
    <property type="entry name" value="CRS1_YhbY"/>
    <property type="match status" value="1"/>
</dbReference>
<dbReference type="NCBIfam" id="TIGR00253">
    <property type="entry name" value="RNA_bind_YhbY"/>
    <property type="match status" value="1"/>
</dbReference>
<evidence type="ECO:0000313" key="5">
    <source>
        <dbReference type="Proteomes" id="UP000051048"/>
    </source>
</evidence>
<gene>
    <name evidence="4" type="ORF">FC36_GL001579</name>
</gene>
<dbReference type="InterPro" id="IPR035920">
    <property type="entry name" value="YhbY-like_sf"/>
</dbReference>
<dbReference type="AlphaFoldDB" id="A0A0R1TF53"/>
<keyword evidence="1 2" id="KW-0694">RNA-binding</keyword>
<dbReference type="InterPro" id="IPR001890">
    <property type="entry name" value="RNA-binding_CRM"/>
</dbReference>
<dbReference type="SMART" id="SM01103">
    <property type="entry name" value="CRS1_YhbY"/>
    <property type="match status" value="1"/>
</dbReference>
<dbReference type="GO" id="GO:0003723">
    <property type="term" value="F:RNA binding"/>
    <property type="evidence" value="ECO:0007669"/>
    <property type="project" value="UniProtKB-UniRule"/>
</dbReference>
<dbReference type="InterPro" id="IPR051925">
    <property type="entry name" value="RNA-binding_domain"/>
</dbReference>
<name>A0A0R1TF53_9LACO</name>
<dbReference type="PANTHER" id="PTHR40065">
    <property type="entry name" value="RNA-BINDING PROTEIN YHBY"/>
    <property type="match status" value="1"/>
</dbReference>
<dbReference type="OrthoDB" id="9797519at2"/>
<dbReference type="Proteomes" id="UP000051048">
    <property type="component" value="Unassembled WGS sequence"/>
</dbReference>
<accession>A0A0R1TF53</accession>
<organism evidence="4 5">
    <name type="scientific">Ligilactobacillus equi DSM 15833 = JCM 10991</name>
    <dbReference type="NCBI Taxonomy" id="1423740"/>
    <lineage>
        <taxon>Bacteria</taxon>
        <taxon>Bacillati</taxon>
        <taxon>Bacillota</taxon>
        <taxon>Bacilli</taxon>
        <taxon>Lactobacillales</taxon>
        <taxon>Lactobacillaceae</taxon>
        <taxon>Ligilactobacillus</taxon>
    </lineage>
</organism>
<evidence type="ECO:0000259" key="3">
    <source>
        <dbReference type="PROSITE" id="PS51295"/>
    </source>
</evidence>
<reference evidence="4 5" key="1">
    <citation type="journal article" date="2015" name="Genome Announc.">
        <title>Expanding the biotechnology potential of lactobacilli through comparative genomics of 213 strains and associated genera.</title>
        <authorList>
            <person name="Sun Z."/>
            <person name="Harris H.M."/>
            <person name="McCann A."/>
            <person name="Guo C."/>
            <person name="Argimon S."/>
            <person name="Zhang W."/>
            <person name="Yang X."/>
            <person name="Jeffery I.B."/>
            <person name="Cooney J.C."/>
            <person name="Kagawa T.F."/>
            <person name="Liu W."/>
            <person name="Song Y."/>
            <person name="Salvetti E."/>
            <person name="Wrobel A."/>
            <person name="Rasinkangas P."/>
            <person name="Parkhill J."/>
            <person name="Rea M.C."/>
            <person name="O'Sullivan O."/>
            <person name="Ritari J."/>
            <person name="Douillard F.P."/>
            <person name="Paul Ross R."/>
            <person name="Yang R."/>
            <person name="Briner A.E."/>
            <person name="Felis G.E."/>
            <person name="de Vos W.M."/>
            <person name="Barrangou R."/>
            <person name="Klaenhammer T.R."/>
            <person name="Caufield P.W."/>
            <person name="Cui Y."/>
            <person name="Zhang H."/>
            <person name="O'Toole P.W."/>
        </authorList>
    </citation>
    <scope>NUCLEOTIDE SEQUENCE [LARGE SCALE GENOMIC DNA]</scope>
    <source>
        <strain evidence="4 5">DSM 15833</strain>
    </source>
</reference>
<evidence type="ECO:0000256" key="2">
    <source>
        <dbReference type="PROSITE-ProRule" id="PRU00626"/>
    </source>
</evidence>
<comment type="caution">
    <text evidence="4">The sequence shown here is derived from an EMBL/GenBank/DDBJ whole genome shotgun (WGS) entry which is preliminary data.</text>
</comment>
<dbReference type="InterPro" id="IPR017924">
    <property type="entry name" value="RNA-binding_YhbY"/>
</dbReference>
<dbReference type="SUPFAM" id="SSF75471">
    <property type="entry name" value="YhbY-like"/>
    <property type="match status" value="1"/>
</dbReference>
<dbReference type="EMBL" id="AZFH01000181">
    <property type="protein sequence ID" value="KRL77176.1"/>
    <property type="molecule type" value="Genomic_DNA"/>
</dbReference>
<dbReference type="PANTHER" id="PTHR40065:SF3">
    <property type="entry name" value="RNA-BINDING PROTEIN YHBY"/>
    <property type="match status" value="1"/>
</dbReference>
<dbReference type="RefSeq" id="WP_025020314.1">
    <property type="nucleotide sequence ID" value="NZ_AZFH01000181.1"/>
</dbReference>
<dbReference type="STRING" id="1423740.FC36_GL001579"/>
<evidence type="ECO:0000313" key="4">
    <source>
        <dbReference type="EMBL" id="KRL77176.1"/>
    </source>
</evidence>
<dbReference type="PROSITE" id="PS51295">
    <property type="entry name" value="CRM"/>
    <property type="match status" value="1"/>
</dbReference>
<sequence>MVKLTGKQKRFLRSQAHNMRPLFQVGKDGLSQAWLDQINEAIEKRELFKINLLQNTMVDEDEVIEFIENNSRVTVVQKIGHVLVLYKQADNKDNRDISWKVRDLAK</sequence>
<evidence type="ECO:0000256" key="1">
    <source>
        <dbReference type="ARBA" id="ARBA00022884"/>
    </source>
</evidence>
<dbReference type="Gene3D" id="3.30.110.60">
    <property type="entry name" value="YhbY-like"/>
    <property type="match status" value="1"/>
</dbReference>
<proteinExistence type="predicted"/>
<protein>
    <submittedName>
        <fullName evidence="4">YhbY domain RNA binding protein</fullName>
    </submittedName>
</protein>
<feature type="domain" description="CRM" evidence="3">
    <location>
        <begin position="2"/>
        <end position="98"/>
    </location>
</feature>